<organism evidence="3 4">
    <name type="scientific">Verticillium longisporum</name>
    <name type="common">Verticillium dahliae var. longisporum</name>
    <dbReference type="NCBI Taxonomy" id="100787"/>
    <lineage>
        <taxon>Eukaryota</taxon>
        <taxon>Fungi</taxon>
        <taxon>Dikarya</taxon>
        <taxon>Ascomycota</taxon>
        <taxon>Pezizomycotina</taxon>
        <taxon>Sordariomycetes</taxon>
        <taxon>Hypocreomycetidae</taxon>
        <taxon>Glomerellales</taxon>
        <taxon>Plectosphaerellaceae</taxon>
        <taxon>Verticillium</taxon>
    </lineage>
</organism>
<dbReference type="GO" id="GO:0032266">
    <property type="term" value="F:phosphatidylinositol-3-phosphate binding"/>
    <property type="evidence" value="ECO:0007669"/>
    <property type="project" value="InterPro"/>
</dbReference>
<dbReference type="Proteomes" id="UP000689129">
    <property type="component" value="Unassembled WGS sequence"/>
</dbReference>
<dbReference type="PROSITE" id="PS51495">
    <property type="entry name" value="GLUE"/>
    <property type="match status" value="1"/>
</dbReference>
<dbReference type="GO" id="GO:0043130">
    <property type="term" value="F:ubiquitin binding"/>
    <property type="evidence" value="ECO:0007669"/>
    <property type="project" value="InterPro"/>
</dbReference>
<evidence type="ECO:0000259" key="2">
    <source>
        <dbReference type="PROSITE" id="PS51495"/>
    </source>
</evidence>
<dbReference type="EMBL" id="JAEMWZ010000423">
    <property type="protein sequence ID" value="KAG7118849.1"/>
    <property type="molecule type" value="Genomic_DNA"/>
</dbReference>
<feature type="compositionally biased region" description="Low complexity" evidence="1">
    <location>
        <begin position="212"/>
        <end position="231"/>
    </location>
</feature>
<dbReference type="GO" id="GO:0005634">
    <property type="term" value="C:nucleus"/>
    <property type="evidence" value="ECO:0007669"/>
    <property type="project" value="TreeGrafter"/>
</dbReference>
<evidence type="ECO:0000313" key="3">
    <source>
        <dbReference type="EMBL" id="KAG7118849.1"/>
    </source>
</evidence>
<dbReference type="AlphaFoldDB" id="A0A8I2Z8Q4"/>
<comment type="caution">
    <text evidence="3">The sequence shown here is derived from an EMBL/GenBank/DDBJ whole genome shotgun (WGS) entry which is preliminary data.</text>
</comment>
<feature type="region of interest" description="Disordered" evidence="1">
    <location>
        <begin position="208"/>
        <end position="266"/>
    </location>
</feature>
<feature type="domain" description="GLUE N-terminal" evidence="2">
    <location>
        <begin position="42"/>
        <end position="190"/>
    </location>
</feature>
<proteinExistence type="predicted"/>
<dbReference type="GO" id="GO:0003713">
    <property type="term" value="F:transcription coactivator activity"/>
    <property type="evidence" value="ECO:0007669"/>
    <property type="project" value="InterPro"/>
</dbReference>
<name>A0A8I2Z8Q4_VERLO</name>
<accession>A0A8I2Z8Q4</accession>
<feature type="compositionally biased region" description="Basic and acidic residues" evidence="1">
    <location>
        <begin position="255"/>
        <end position="266"/>
    </location>
</feature>
<dbReference type="InterPro" id="IPR044852">
    <property type="entry name" value="WBP2-like"/>
</dbReference>
<gene>
    <name evidence="3" type="ORF">HYQ45_015474</name>
</gene>
<dbReference type="PANTHER" id="PTHR31606">
    <property type="entry name" value="WW DOMAIN BINDING PROTEIN 2, ISOFORM E"/>
    <property type="match status" value="1"/>
</dbReference>
<dbReference type="PANTHER" id="PTHR31606:SF1">
    <property type="entry name" value="WW DOMAIN BINDING PROTEIN 2, ISOFORM E"/>
    <property type="match status" value="1"/>
</dbReference>
<evidence type="ECO:0000256" key="1">
    <source>
        <dbReference type="SAM" id="MobiDB-lite"/>
    </source>
</evidence>
<dbReference type="OrthoDB" id="1259151at2759"/>
<reference evidence="3" key="1">
    <citation type="journal article" date="2021" name="Mol. Plant Pathol.">
        <title>A 20-kb lineage-specific genomic region tames virulence in pathogenic amphidiploid Verticillium longisporum.</title>
        <authorList>
            <person name="Harting R."/>
            <person name="Starke J."/>
            <person name="Kusch H."/>
            <person name="Poggeler S."/>
            <person name="Maurus I."/>
            <person name="Schluter R."/>
            <person name="Landesfeind M."/>
            <person name="Bulla I."/>
            <person name="Nowrousian M."/>
            <person name="de Jonge R."/>
            <person name="Stahlhut G."/>
            <person name="Hoff K.J."/>
            <person name="Asshauer K.P."/>
            <person name="Thurmer A."/>
            <person name="Stanke M."/>
            <person name="Daniel R."/>
            <person name="Morgenstern B."/>
            <person name="Thomma B.P.H.J."/>
            <person name="Kronstad J.W."/>
            <person name="Braus-Stromeyer S.A."/>
            <person name="Braus G.H."/>
        </authorList>
    </citation>
    <scope>NUCLEOTIDE SEQUENCE</scope>
    <source>
        <strain evidence="3">Vl32</strain>
    </source>
</reference>
<evidence type="ECO:0000313" key="4">
    <source>
        <dbReference type="Proteomes" id="UP000689129"/>
    </source>
</evidence>
<protein>
    <submittedName>
        <fullName evidence="3">UPF0664 stress-induced protein C29B12.11c like</fullName>
    </submittedName>
</protein>
<dbReference type="GO" id="GO:0031490">
    <property type="term" value="F:chromatin DNA binding"/>
    <property type="evidence" value="ECO:0007669"/>
    <property type="project" value="TreeGrafter"/>
</dbReference>
<dbReference type="InterPro" id="IPR021648">
    <property type="entry name" value="GLUE_dom"/>
</dbReference>
<dbReference type="CDD" id="cd13214">
    <property type="entry name" value="PH-GRAM_WBP2"/>
    <property type="match status" value="1"/>
</dbReference>
<sequence>MSINCSSLNIQDILRHLAIPRRQLARYGPVLPRLSCFSTDWVMIRDNGKIIPLDNERIRHRTNKISLELSVPKALQQGRTPFSHKSADGTAYITTRRVIYIPSKPTEEFKSFQAWILDCQDSYVGSPLFGAWYWSSIVRPSPGGGVPPDLPRLELKLSFREGGHTEFGQRFEELKERMEHVRRLQQETGQTINIPDEPLPAYEARAEGTTGAPNLSAPLPASLPRSASSASQNQRPNEPPPGYDEAQAQQIGMRLESHIRDGADHS</sequence>